<keyword evidence="1" id="KW-1133">Transmembrane helix</keyword>
<sequence length="587" mass="67590">MPSNQTSVTHPGGYNWNQPILSAESAVNESVMSQWEDELDGTILQIFQLIPEGSPRLYYQAKELEVICPPHVLQELNEGGIDMSCQVIAWLDDRSRSGLKRAGGGWLTRADLYAALRVKRLQASPQDEGNPPSADRRLLYLPNPDWRGLSPIILTASSQQAPILSTFLWKHITAHCSIQASFPISGRNFTLEFHLPFFVWKNHTNAKTVLRDQRVRSDNSPLRKSRALAFLKKCKADLEEDDGLDYLHESQWSCVVTGFNNSVWSAYGFTDTYFYEADDQFDRSSTNHYARCMKEEEVVYWDPIIGADANLPVMDPREYFVATLRNCTKGIIEEWTNTITRLERKMGYYIDDEDIFLEDDKLAFRAADDHSKGLQEAYIWTKQVSYLLDPLRKWIRNHNRAWESFKDTDMHYFFENGQQSDAPNRTRHLLHSNDTSMAELKTLEVRIGDLADKNEGFRRSLELYLQVENNRTIVLQQFNINFIQIISPPALAASMMQSNVLPWKSGFVPWLIISGVLWAIMAVVRPALAWYHRTITKKPRPSLTTPLVQGAMVEDFHWQPDDMAFPLPTFARHRTAPFTFGNRESWP</sequence>
<protein>
    <submittedName>
        <fullName evidence="2">Uncharacterized protein</fullName>
    </submittedName>
</protein>
<evidence type="ECO:0000256" key="1">
    <source>
        <dbReference type="SAM" id="Phobius"/>
    </source>
</evidence>
<dbReference type="OrthoDB" id="10071171at2759"/>
<reference evidence="2" key="1">
    <citation type="journal article" date="2021" name="Nat. Commun.">
        <title>Genetic determinants of endophytism in the Arabidopsis root mycobiome.</title>
        <authorList>
            <person name="Mesny F."/>
            <person name="Miyauchi S."/>
            <person name="Thiergart T."/>
            <person name="Pickel B."/>
            <person name="Atanasova L."/>
            <person name="Karlsson M."/>
            <person name="Huettel B."/>
            <person name="Barry K.W."/>
            <person name="Haridas S."/>
            <person name="Chen C."/>
            <person name="Bauer D."/>
            <person name="Andreopoulos W."/>
            <person name="Pangilinan J."/>
            <person name="LaButti K."/>
            <person name="Riley R."/>
            <person name="Lipzen A."/>
            <person name="Clum A."/>
            <person name="Drula E."/>
            <person name="Henrissat B."/>
            <person name="Kohler A."/>
            <person name="Grigoriev I.V."/>
            <person name="Martin F.M."/>
            <person name="Hacquard S."/>
        </authorList>
    </citation>
    <scope>NUCLEOTIDE SEQUENCE</scope>
    <source>
        <strain evidence="2">MPI-CAGE-AT-0147</strain>
    </source>
</reference>
<comment type="caution">
    <text evidence="2">The sequence shown here is derived from an EMBL/GenBank/DDBJ whole genome shotgun (WGS) entry which is preliminary data.</text>
</comment>
<feature type="transmembrane region" description="Helical" evidence="1">
    <location>
        <begin position="507"/>
        <end position="531"/>
    </location>
</feature>
<keyword evidence="1" id="KW-0472">Membrane</keyword>
<evidence type="ECO:0000313" key="2">
    <source>
        <dbReference type="EMBL" id="KAH7156631.1"/>
    </source>
</evidence>
<organism evidence="2 3">
    <name type="scientific">Dactylonectria macrodidyma</name>
    <dbReference type="NCBI Taxonomy" id="307937"/>
    <lineage>
        <taxon>Eukaryota</taxon>
        <taxon>Fungi</taxon>
        <taxon>Dikarya</taxon>
        <taxon>Ascomycota</taxon>
        <taxon>Pezizomycotina</taxon>
        <taxon>Sordariomycetes</taxon>
        <taxon>Hypocreomycetidae</taxon>
        <taxon>Hypocreales</taxon>
        <taxon>Nectriaceae</taxon>
        <taxon>Dactylonectria</taxon>
    </lineage>
</organism>
<accession>A0A9P9JAB0</accession>
<proteinExistence type="predicted"/>
<keyword evidence="3" id="KW-1185">Reference proteome</keyword>
<keyword evidence="1" id="KW-0812">Transmembrane</keyword>
<gene>
    <name evidence="2" type="ORF">EDB81DRAFT_880940</name>
</gene>
<name>A0A9P9JAB0_9HYPO</name>
<dbReference type="EMBL" id="JAGMUV010000005">
    <property type="protein sequence ID" value="KAH7156631.1"/>
    <property type="molecule type" value="Genomic_DNA"/>
</dbReference>
<dbReference type="AlphaFoldDB" id="A0A9P9JAB0"/>
<dbReference type="Proteomes" id="UP000738349">
    <property type="component" value="Unassembled WGS sequence"/>
</dbReference>
<evidence type="ECO:0000313" key="3">
    <source>
        <dbReference type="Proteomes" id="UP000738349"/>
    </source>
</evidence>